<keyword evidence="9" id="KW-1185">Reference proteome</keyword>
<reference evidence="8 9" key="1">
    <citation type="submission" date="2013-01" db="EMBL/GenBank/DDBJ databases">
        <title>The Genome Sequence of Butyricicoccus pullicaecorum 1.2.</title>
        <authorList>
            <consortium name="The Broad Institute Genome Sequencing Platform"/>
            <person name="Earl A."/>
            <person name="Ward D."/>
            <person name="Feldgarden M."/>
            <person name="Gevers D."/>
            <person name="Van Immerseel F."/>
            <person name="Eeckhaut V."/>
            <person name="Walker B."/>
            <person name="Young S.K."/>
            <person name="Zeng Q."/>
            <person name="Gargeya S."/>
            <person name="Fitzgerald M."/>
            <person name="Haas B."/>
            <person name="Abouelleil A."/>
            <person name="Alvarado L."/>
            <person name="Arachchi H.M."/>
            <person name="Berlin A.M."/>
            <person name="Chapman S.B."/>
            <person name="Dewar J."/>
            <person name="Goldberg J."/>
            <person name="Griggs A."/>
            <person name="Gujja S."/>
            <person name="Hansen M."/>
            <person name="Howarth C."/>
            <person name="Imamovic A."/>
            <person name="Larimer J."/>
            <person name="McCowan C."/>
            <person name="Murphy C."/>
            <person name="Neiman D."/>
            <person name="Pearson M."/>
            <person name="Priest M."/>
            <person name="Roberts A."/>
            <person name="Saif S."/>
            <person name="Shea T."/>
            <person name="Sisk P."/>
            <person name="Sykes S."/>
            <person name="Wortman J."/>
            <person name="Nusbaum C."/>
            <person name="Birren B."/>
        </authorList>
    </citation>
    <scope>NUCLEOTIDE SEQUENCE [LARGE SCALE GENOMIC DNA]</scope>
    <source>
        <strain evidence="8 9">1.2</strain>
    </source>
</reference>
<protein>
    <recommendedName>
        <fullName evidence="7">Dynamin N-terminal domain-containing protein</fullName>
    </recommendedName>
</protein>
<evidence type="ECO:0000256" key="1">
    <source>
        <dbReference type="ARBA" id="ARBA00004370"/>
    </source>
</evidence>
<dbReference type="AlphaFoldDB" id="R8W693"/>
<evidence type="ECO:0000313" key="9">
    <source>
        <dbReference type="Proteomes" id="UP000013981"/>
    </source>
</evidence>
<dbReference type="Pfam" id="PF00350">
    <property type="entry name" value="Dynamin_N"/>
    <property type="match status" value="1"/>
</dbReference>
<dbReference type="EMBL" id="AQOB01000004">
    <property type="protein sequence ID" value="EOQ38672.1"/>
    <property type="molecule type" value="Genomic_DNA"/>
</dbReference>
<keyword evidence="5" id="KW-0472">Membrane</keyword>
<evidence type="ECO:0000256" key="5">
    <source>
        <dbReference type="ARBA" id="ARBA00023136"/>
    </source>
</evidence>
<dbReference type="GO" id="GO:0016020">
    <property type="term" value="C:membrane"/>
    <property type="evidence" value="ECO:0007669"/>
    <property type="project" value="UniProtKB-SubCell"/>
</dbReference>
<keyword evidence="3" id="KW-0378">Hydrolase</keyword>
<feature type="coiled-coil region" evidence="6">
    <location>
        <begin position="645"/>
        <end position="672"/>
    </location>
</feature>
<evidence type="ECO:0000313" key="8">
    <source>
        <dbReference type="EMBL" id="EOQ38672.1"/>
    </source>
</evidence>
<dbReference type="InterPro" id="IPR045063">
    <property type="entry name" value="Dynamin_N"/>
</dbReference>
<evidence type="ECO:0000259" key="7">
    <source>
        <dbReference type="Pfam" id="PF00350"/>
    </source>
</evidence>
<dbReference type="InterPro" id="IPR027417">
    <property type="entry name" value="P-loop_NTPase"/>
</dbReference>
<keyword evidence="6" id="KW-0175">Coiled coil</keyword>
<evidence type="ECO:0000256" key="6">
    <source>
        <dbReference type="SAM" id="Coils"/>
    </source>
</evidence>
<dbReference type="PATRIC" id="fig|1203606.4.peg.1673"/>
<keyword evidence="4" id="KW-0342">GTP-binding</keyword>
<feature type="coiled-coil region" evidence="6">
    <location>
        <begin position="358"/>
        <end position="385"/>
    </location>
</feature>
<comment type="subcellular location">
    <subcellularLocation>
        <location evidence="1">Membrane</location>
    </subcellularLocation>
</comment>
<dbReference type="GO" id="GO:0005525">
    <property type="term" value="F:GTP binding"/>
    <property type="evidence" value="ECO:0007669"/>
    <property type="project" value="UniProtKB-KW"/>
</dbReference>
<dbReference type="HOGENOM" id="CLU_388160_0_0_9"/>
<evidence type="ECO:0000256" key="2">
    <source>
        <dbReference type="ARBA" id="ARBA00022741"/>
    </source>
</evidence>
<dbReference type="eggNOG" id="COG0699">
    <property type="taxonomic scope" value="Bacteria"/>
</dbReference>
<name>R8W693_9FIRM</name>
<organism evidence="8 9">
    <name type="scientific">Butyricicoccus pullicaecorum 1.2</name>
    <dbReference type="NCBI Taxonomy" id="1203606"/>
    <lineage>
        <taxon>Bacteria</taxon>
        <taxon>Bacillati</taxon>
        <taxon>Bacillota</taxon>
        <taxon>Clostridia</taxon>
        <taxon>Eubacteriales</taxon>
        <taxon>Butyricicoccaceae</taxon>
        <taxon>Butyricicoccus</taxon>
    </lineage>
</organism>
<dbReference type="Proteomes" id="UP000013981">
    <property type="component" value="Unassembled WGS sequence"/>
</dbReference>
<dbReference type="Gene3D" id="3.40.50.300">
    <property type="entry name" value="P-loop containing nucleotide triphosphate hydrolases"/>
    <property type="match status" value="1"/>
</dbReference>
<gene>
    <name evidence="8" type="ORF">HMPREF1526_01713</name>
</gene>
<dbReference type="RefSeq" id="WP_016147871.1">
    <property type="nucleotide sequence ID" value="NZ_KB976103.1"/>
</dbReference>
<accession>R8W693</accession>
<keyword evidence="2" id="KW-0547">Nucleotide-binding</keyword>
<evidence type="ECO:0000256" key="4">
    <source>
        <dbReference type="ARBA" id="ARBA00023134"/>
    </source>
</evidence>
<evidence type="ECO:0000256" key="3">
    <source>
        <dbReference type="ARBA" id="ARBA00022801"/>
    </source>
</evidence>
<sequence length="711" mass="79238">MAFINQETKNKLEAIAKNMRNYAVLVDEPTKKGDVGMGMPTEAKIFRENADDVQNGVFKVLVMGKFKNGKSTFINALVGKVMMAARATACTAVIATVEYGNDTDNVKVVYSDSSDSKKMTLRQFTDEFALSEEDQQYIEDGGRLDRFANVSHVEMQSRDEIFADGVRLIDSPGLEEATARTRATNEFVPKANAIIFTLSATSLFSSAEKEYIAANFAGKSMRNVFFVVNRIDNLTEGQLEASVMPSVRMGLADVFTDQNGRFDDVLYSKRVFFTNAYGALCARTGEQYKIILGKKEVPVDIDIEDTGMLEFENSLREFLNSPDRINATFNSTLQNMANTYQLASRSVEAAKIVRSQSKEERQINAAKAQKRLDEAMQDVEHIKSVVRTSATTIANKTYLDLLSFVQNDIPREFAAIASGEAKRVKFGMGQMLKLATANLFRKSEKIEEVYQPFLESVQNYTKSQLQNWNDRVPTVIDQDIQDMEAELDTKISDFASNLVAAENMFTYGTEKGAGHGNDEGLKTGIQNIIAFVGNRDYSFMIENTAKGGTDWMTFAKRFAAQAGIDIALAVLTGGLFIPLKLFLEVVSTGYRANRMANDIIINLGNEAFAGLLANIKEREVEFKEQIISEFDNRGIEIAAAASGLANDYQKSMDKLLNENKMSDAEMKAENERADSTLAQMRDCIDAIHKELYGHTPTEEEFLKLARNEKKK</sequence>
<dbReference type="PANTHER" id="PTHR10465:SF0">
    <property type="entry name" value="SARCALUMENIN"/>
    <property type="match status" value="1"/>
</dbReference>
<feature type="domain" description="Dynamin N-terminal" evidence="7">
    <location>
        <begin position="60"/>
        <end position="230"/>
    </location>
</feature>
<dbReference type="SUPFAM" id="SSF52540">
    <property type="entry name" value="P-loop containing nucleoside triphosphate hydrolases"/>
    <property type="match status" value="1"/>
</dbReference>
<dbReference type="GO" id="GO:0003924">
    <property type="term" value="F:GTPase activity"/>
    <property type="evidence" value="ECO:0007669"/>
    <property type="project" value="InterPro"/>
</dbReference>
<dbReference type="PANTHER" id="PTHR10465">
    <property type="entry name" value="TRANSMEMBRANE GTPASE FZO1"/>
    <property type="match status" value="1"/>
</dbReference>
<comment type="caution">
    <text evidence="8">The sequence shown here is derived from an EMBL/GenBank/DDBJ whole genome shotgun (WGS) entry which is preliminary data.</text>
</comment>
<dbReference type="InterPro" id="IPR027094">
    <property type="entry name" value="Mitofusin_fam"/>
</dbReference>
<proteinExistence type="predicted"/>